<feature type="compositionally biased region" description="Basic residues" evidence="1">
    <location>
        <begin position="71"/>
        <end position="81"/>
    </location>
</feature>
<dbReference type="Proteomes" id="UP000719766">
    <property type="component" value="Unassembled WGS sequence"/>
</dbReference>
<evidence type="ECO:0000256" key="1">
    <source>
        <dbReference type="SAM" id="MobiDB-lite"/>
    </source>
</evidence>
<comment type="caution">
    <text evidence="3">The sequence shown here is derived from an EMBL/GenBank/DDBJ whole genome shotgun (WGS) entry which is preliminary data.</text>
</comment>
<evidence type="ECO:0000313" key="4">
    <source>
        <dbReference type="Proteomes" id="UP000719766"/>
    </source>
</evidence>
<dbReference type="Pfam" id="PF00646">
    <property type="entry name" value="F-box"/>
    <property type="match status" value="1"/>
</dbReference>
<dbReference type="CDD" id="cd09917">
    <property type="entry name" value="F-box_SF"/>
    <property type="match status" value="1"/>
</dbReference>
<dbReference type="OrthoDB" id="2322499at2759"/>
<feature type="domain" description="F-box" evidence="2">
    <location>
        <begin position="107"/>
        <end position="156"/>
    </location>
</feature>
<name>A0A9P7DBA6_9AGAM</name>
<protein>
    <recommendedName>
        <fullName evidence="2">F-box domain-containing protein</fullName>
    </recommendedName>
</protein>
<feature type="region of interest" description="Disordered" evidence="1">
    <location>
        <begin position="14"/>
        <end position="81"/>
    </location>
</feature>
<feature type="region of interest" description="Disordered" evidence="1">
    <location>
        <begin position="695"/>
        <end position="722"/>
    </location>
</feature>
<feature type="compositionally biased region" description="Polar residues" evidence="1">
    <location>
        <begin position="698"/>
        <end position="717"/>
    </location>
</feature>
<sequence length="760" mass="86094">MGLRCVYVPMTPIVDSDNDSTSLDGDHDMADDYDSPLTDLEDTGSTGSSGYSSLEETFSESSGSEYDGKTNNKKQPAKKRARVANLKALSTGVVLATNGSGRKKKTLSLIVTMPIDILFEIFGLLEPVDLLHLSRTTKAFRKVLLSNNAVSVWKAARVNRGGVPNCMPGMSEVEWANLLFGGSQCYVCGTKGITRIDFGIRRRVCTSCLKKNLVYKPNFSSTFPSLDPIIMDLTPFTNIGGWAHGHASGSKFFWSDDVLKVAAQLGIYQKDVHMFKPGAKKRLEDFKQSRKRYVDSVFNHVTVCDGWVNRDREHRQLTVAERRSQNKELIKTRLIRLGHDTNDVARMFNNRDYTIDKELTDARWKRLLPRIEHNLSELKEQWRLQDQRNASRLRKTHLQVMYDNYVRQLRRGPAPPFESFLERCDVVDFINGPPAIEPESDISACPAFAEQFPEFCTGYVHQTKLALIRSLGSFSGISQDTLALQNQGTNTPEEILLQLATSIFQCASSRSLPLITWDKVQYHKCHTYRAWSTMKVACTFSISQSGILAARSLLRLVGLDVKTTAATTMDQLQHLFFCSNCPPKQENGGFYRMAMDWRRSVIHCVEQSHREPRWELLSAEQLRVIRGSHAPEYPKATDLVWYCNQCDRHNGKPVNKATVIDHIRWHGTTVPKQGVDFSYDMAPVELPPPGMKFFISPPQLSRPSTKPHPSTKPQPSTNDHRCIHCNRSQRRFILEGVKQHIKHKHKISSPVEGTDFCKIK</sequence>
<dbReference type="RefSeq" id="XP_041153380.1">
    <property type="nucleotide sequence ID" value="XM_041311798.1"/>
</dbReference>
<accession>A0A9P7DBA6</accession>
<proteinExistence type="predicted"/>
<dbReference type="SMART" id="SM00256">
    <property type="entry name" value="FBOX"/>
    <property type="match status" value="1"/>
</dbReference>
<dbReference type="PROSITE" id="PS50181">
    <property type="entry name" value="FBOX"/>
    <property type="match status" value="1"/>
</dbReference>
<feature type="compositionally biased region" description="Acidic residues" evidence="1">
    <location>
        <begin position="31"/>
        <end position="42"/>
    </location>
</feature>
<dbReference type="EMBL" id="JABBWE010000101">
    <property type="protein sequence ID" value="KAG1785897.1"/>
    <property type="molecule type" value="Genomic_DNA"/>
</dbReference>
<dbReference type="SUPFAM" id="SSF81383">
    <property type="entry name" value="F-box domain"/>
    <property type="match status" value="1"/>
</dbReference>
<feature type="compositionally biased region" description="Low complexity" evidence="1">
    <location>
        <begin position="43"/>
        <end position="56"/>
    </location>
</feature>
<dbReference type="InterPro" id="IPR036047">
    <property type="entry name" value="F-box-like_dom_sf"/>
</dbReference>
<organism evidence="3 4">
    <name type="scientific">Suillus plorans</name>
    <dbReference type="NCBI Taxonomy" id="116603"/>
    <lineage>
        <taxon>Eukaryota</taxon>
        <taxon>Fungi</taxon>
        <taxon>Dikarya</taxon>
        <taxon>Basidiomycota</taxon>
        <taxon>Agaricomycotina</taxon>
        <taxon>Agaricomycetes</taxon>
        <taxon>Agaricomycetidae</taxon>
        <taxon>Boletales</taxon>
        <taxon>Suillineae</taxon>
        <taxon>Suillaceae</taxon>
        <taxon>Suillus</taxon>
    </lineage>
</organism>
<dbReference type="InterPro" id="IPR001810">
    <property type="entry name" value="F-box_dom"/>
</dbReference>
<evidence type="ECO:0000313" key="3">
    <source>
        <dbReference type="EMBL" id="KAG1785897.1"/>
    </source>
</evidence>
<evidence type="ECO:0000259" key="2">
    <source>
        <dbReference type="PROSITE" id="PS50181"/>
    </source>
</evidence>
<dbReference type="GeneID" id="64605562"/>
<dbReference type="AlphaFoldDB" id="A0A9P7DBA6"/>
<reference evidence="3" key="1">
    <citation type="journal article" date="2020" name="New Phytol.">
        <title>Comparative genomics reveals dynamic genome evolution in host specialist ectomycorrhizal fungi.</title>
        <authorList>
            <person name="Lofgren L.A."/>
            <person name="Nguyen N.H."/>
            <person name="Vilgalys R."/>
            <person name="Ruytinx J."/>
            <person name="Liao H.L."/>
            <person name="Branco S."/>
            <person name="Kuo A."/>
            <person name="LaButti K."/>
            <person name="Lipzen A."/>
            <person name="Andreopoulos W."/>
            <person name="Pangilinan J."/>
            <person name="Riley R."/>
            <person name="Hundley H."/>
            <person name="Na H."/>
            <person name="Barry K."/>
            <person name="Grigoriev I.V."/>
            <person name="Stajich J.E."/>
            <person name="Kennedy P.G."/>
        </authorList>
    </citation>
    <scope>NUCLEOTIDE SEQUENCE</scope>
    <source>
        <strain evidence="3">S12</strain>
    </source>
</reference>
<keyword evidence="4" id="KW-1185">Reference proteome</keyword>
<gene>
    <name evidence="3" type="ORF">HD556DRAFT_84031</name>
</gene>